<protein>
    <submittedName>
        <fullName evidence="6">Pyrimidine-nucleoside phosphorylase</fullName>
    </submittedName>
</protein>
<keyword evidence="4" id="KW-0808">Transferase</keyword>
<dbReference type="Pfam" id="PF02885">
    <property type="entry name" value="Glycos_trans_3N"/>
    <property type="match status" value="1"/>
</dbReference>
<dbReference type="SUPFAM" id="SSF47648">
    <property type="entry name" value="Nucleoside phosphorylase/phosphoribosyltransferase N-terminal domain"/>
    <property type="match status" value="1"/>
</dbReference>
<dbReference type="PIRSF" id="PIRSF000478">
    <property type="entry name" value="TP_PyNP"/>
    <property type="match status" value="1"/>
</dbReference>
<dbReference type="Gene3D" id="1.20.970.10">
    <property type="entry name" value="Transferase, Pyrimidine Nucleoside Phosphorylase, Chain C"/>
    <property type="match status" value="1"/>
</dbReference>
<dbReference type="HOGENOM" id="CLU_025040_0_1_0"/>
<dbReference type="Gene3D" id="3.40.1030.10">
    <property type="entry name" value="Nucleoside phosphorylase/phosphoribosyltransferase catalytic domain"/>
    <property type="match status" value="1"/>
</dbReference>
<dbReference type="STRING" id="661478.OP10G_1077"/>
<dbReference type="SUPFAM" id="SSF54680">
    <property type="entry name" value="Pyrimidine nucleoside phosphorylase C-terminal domain"/>
    <property type="match status" value="1"/>
</dbReference>
<feature type="domain" description="Pyrimidine nucleoside phosphorylase C-terminal" evidence="5">
    <location>
        <begin position="347"/>
        <end position="421"/>
    </location>
</feature>
<dbReference type="InterPro" id="IPR013102">
    <property type="entry name" value="PYNP_C"/>
</dbReference>
<dbReference type="GO" id="GO:0004645">
    <property type="term" value="F:1,4-alpha-oligoglucan phosphorylase activity"/>
    <property type="evidence" value="ECO:0007669"/>
    <property type="project" value="InterPro"/>
</dbReference>
<dbReference type="GO" id="GO:0005829">
    <property type="term" value="C:cytosol"/>
    <property type="evidence" value="ECO:0007669"/>
    <property type="project" value="TreeGrafter"/>
</dbReference>
<evidence type="ECO:0000313" key="7">
    <source>
        <dbReference type="Proteomes" id="UP000027982"/>
    </source>
</evidence>
<dbReference type="GO" id="GO:0016154">
    <property type="term" value="F:pyrimidine-nucleoside phosphorylase activity"/>
    <property type="evidence" value="ECO:0007669"/>
    <property type="project" value="InterPro"/>
</dbReference>
<dbReference type="PANTHER" id="PTHR10515:SF0">
    <property type="entry name" value="THYMIDINE PHOSPHORYLASE"/>
    <property type="match status" value="1"/>
</dbReference>
<dbReference type="AlphaFoldDB" id="A0A068NNW2"/>
<dbReference type="Pfam" id="PF00591">
    <property type="entry name" value="Glycos_transf_3"/>
    <property type="match status" value="1"/>
</dbReference>
<dbReference type="FunFam" id="3.40.1030.10:FF:000003">
    <property type="entry name" value="Pyrimidine-nucleoside phosphorylase"/>
    <property type="match status" value="1"/>
</dbReference>
<dbReference type="Proteomes" id="UP000027982">
    <property type="component" value="Chromosome"/>
</dbReference>
<comment type="similarity">
    <text evidence="1">Belongs to the thymidine/pyrimidine-nucleoside phosphorylase family.</text>
</comment>
<dbReference type="Pfam" id="PF07831">
    <property type="entry name" value="PYNP_C"/>
    <property type="match status" value="1"/>
</dbReference>
<dbReference type="NCBIfam" id="NF004490">
    <property type="entry name" value="PRK05820.1"/>
    <property type="match status" value="1"/>
</dbReference>
<dbReference type="InterPro" id="IPR000053">
    <property type="entry name" value="Thymidine/pyrmidine_PPase"/>
</dbReference>
<gene>
    <name evidence="6" type="ORF">OP10G_1077</name>
</gene>
<accession>A0A068NNW2</accession>
<dbReference type="EMBL" id="CP007139">
    <property type="protein sequence ID" value="AIE84445.1"/>
    <property type="molecule type" value="Genomic_DNA"/>
</dbReference>
<dbReference type="GO" id="GO:0006213">
    <property type="term" value="P:pyrimidine nucleoside metabolic process"/>
    <property type="evidence" value="ECO:0007669"/>
    <property type="project" value="InterPro"/>
</dbReference>
<reference evidence="6 7" key="1">
    <citation type="journal article" date="2014" name="PLoS ONE">
        <title>The first complete genome sequence of the class fimbriimonadia in the phylum armatimonadetes.</title>
        <authorList>
            <person name="Hu Z.Y."/>
            <person name="Wang Y.Z."/>
            <person name="Im W.T."/>
            <person name="Wang S.Y."/>
            <person name="Zhao G.P."/>
            <person name="Zheng H.J."/>
            <person name="Quan Z.X."/>
        </authorList>
    </citation>
    <scope>NUCLEOTIDE SEQUENCE [LARGE SCALE GENOMIC DNA]</scope>
    <source>
        <strain evidence="6">Gsoil 348</strain>
    </source>
</reference>
<evidence type="ECO:0000313" key="6">
    <source>
        <dbReference type="EMBL" id="AIE84445.1"/>
    </source>
</evidence>
<dbReference type="Gene3D" id="3.90.1170.30">
    <property type="entry name" value="Pyrimidine nucleoside phosphorylase-like, C-terminal domain"/>
    <property type="match status" value="1"/>
</dbReference>
<evidence type="ECO:0000256" key="1">
    <source>
        <dbReference type="ARBA" id="ARBA00006915"/>
    </source>
</evidence>
<evidence type="ECO:0000259" key="5">
    <source>
        <dbReference type="SMART" id="SM00941"/>
    </source>
</evidence>
<dbReference type="SMART" id="SM00941">
    <property type="entry name" value="PYNP_C"/>
    <property type="match status" value="1"/>
</dbReference>
<dbReference type="InterPro" id="IPR036320">
    <property type="entry name" value="Glycosyl_Trfase_fam3_N_dom_sf"/>
</dbReference>
<evidence type="ECO:0000256" key="3">
    <source>
        <dbReference type="ARBA" id="ARBA00022676"/>
    </source>
</evidence>
<dbReference type="GO" id="GO:0006206">
    <property type="term" value="P:pyrimidine nucleobase metabolic process"/>
    <property type="evidence" value="ECO:0007669"/>
    <property type="project" value="InterPro"/>
</dbReference>
<dbReference type="SUPFAM" id="SSF52418">
    <property type="entry name" value="Nucleoside phosphorylase/phosphoribosyltransferase catalytic domain"/>
    <property type="match status" value="1"/>
</dbReference>
<dbReference type="KEGG" id="fgi:OP10G_1077"/>
<dbReference type="InterPro" id="IPR036566">
    <property type="entry name" value="PYNP-like_C_sf"/>
</dbReference>
<comment type="subunit">
    <text evidence="2">Homodimer.</text>
</comment>
<dbReference type="InterPro" id="IPR018090">
    <property type="entry name" value="Pyrmidine_PPas_bac/euk"/>
</dbReference>
<dbReference type="InterPro" id="IPR000312">
    <property type="entry name" value="Glycosyl_Trfase_fam3"/>
</dbReference>
<name>A0A068NNW2_FIMGI</name>
<dbReference type="PANTHER" id="PTHR10515">
    <property type="entry name" value="THYMIDINE PHOSPHORYLASE"/>
    <property type="match status" value="1"/>
</dbReference>
<dbReference type="InterPro" id="IPR035902">
    <property type="entry name" value="Nuc_phospho_transferase"/>
</dbReference>
<evidence type="ECO:0000256" key="4">
    <source>
        <dbReference type="ARBA" id="ARBA00022679"/>
    </source>
</evidence>
<keyword evidence="7" id="KW-1185">Reference proteome</keyword>
<dbReference type="InterPro" id="IPR017459">
    <property type="entry name" value="Glycosyl_Trfase_fam3_N_dom"/>
</dbReference>
<sequence>MDSPMNFQTIITTRRDGKRHTDRELHFLAEGAAKGTIPDYQLAAWLMAAYLNPLDDEETAWLTMAMAESGDRIDLSGLPKPWVDKHSTGGVGDKTTIILLPILAACGLTLVKMSGRGLGTTGGTLDKLASVPGFRIDLTPEEMKAQAAKIGLAITGQSPDLAPADKAIYALRDVTGTVESIPLLVSSILSKKIAGGADVIVLDVKSGSGGFMRTEAGARSLAAALARTAKACGLNCHLALTDMEQPLGCVGNAIEIEEARQALRNEPNDAGTQRLIDLCLDLSGVALRGAGLAPDLVAGREMARRALESGDAYEKARQWFAAQGASIDAKLPQAAVRKTVEAQADGWVETINAELVGRAVIDIGGGRRKKEDKIDPSAGVEVHTIVGARIARGEPLFTVFASTEKKAQHAAERVSNAITFSDEEVAQRPVVLEVM</sequence>
<dbReference type="NCBIfam" id="TIGR02644">
    <property type="entry name" value="Y_phosphoryl"/>
    <property type="match status" value="1"/>
</dbReference>
<dbReference type="eggNOG" id="COG0213">
    <property type="taxonomic scope" value="Bacteria"/>
</dbReference>
<evidence type="ECO:0000256" key="2">
    <source>
        <dbReference type="ARBA" id="ARBA00011738"/>
    </source>
</evidence>
<organism evidence="6 7">
    <name type="scientific">Fimbriimonas ginsengisoli Gsoil 348</name>
    <dbReference type="NCBI Taxonomy" id="661478"/>
    <lineage>
        <taxon>Bacteria</taxon>
        <taxon>Bacillati</taxon>
        <taxon>Armatimonadota</taxon>
        <taxon>Fimbriimonadia</taxon>
        <taxon>Fimbriimonadales</taxon>
        <taxon>Fimbriimonadaceae</taxon>
        <taxon>Fimbriimonas</taxon>
    </lineage>
</organism>
<keyword evidence="3" id="KW-0328">Glycosyltransferase</keyword>
<proteinExistence type="inferred from homology"/>